<evidence type="ECO:0000259" key="3">
    <source>
        <dbReference type="Pfam" id="PF08125"/>
    </source>
</evidence>
<dbReference type="Gene3D" id="3.40.50.720">
    <property type="entry name" value="NAD(P)-binding Rossmann-like Domain"/>
    <property type="match status" value="1"/>
</dbReference>
<dbReference type="SUPFAM" id="SSF51735">
    <property type="entry name" value="NAD(P)-binding Rossmann-fold domains"/>
    <property type="match status" value="1"/>
</dbReference>
<dbReference type="InterPro" id="IPR013131">
    <property type="entry name" value="Mannitol_DH_N"/>
</dbReference>
<comment type="caution">
    <text evidence="4">The sequence shown here is derived from an EMBL/GenBank/DDBJ whole genome shotgun (WGS) entry which is preliminary data.</text>
</comment>
<feature type="domain" description="Mannitol dehydrogenase N-terminal" evidence="2">
    <location>
        <begin position="29"/>
        <end position="280"/>
    </location>
</feature>
<dbReference type="PRINTS" id="PR00084">
    <property type="entry name" value="MTLDHDRGNASE"/>
</dbReference>
<dbReference type="EMBL" id="JAERTY010000008">
    <property type="protein sequence ID" value="MBL1410181.1"/>
    <property type="molecule type" value="Genomic_DNA"/>
</dbReference>
<dbReference type="InterPro" id="IPR050988">
    <property type="entry name" value="Mannitol_DH/Oxidoreductase"/>
</dbReference>
<sequence>MNTLNKETAKQLASSATILNGGALDVENQIVHIGIGGFHRSHQAFALAKLINTDPEQYQKWQITGVGLMPNDLKLVEHFNQQDHIYALRTIAYDKKEKTYLISTIKDMLHSSLNTQGIIDKIANPNTKIISFTITEGGYLVDFDKNQFQIDNVDIQYDLQHRGRPRTVFGFLAAGLAARMAQGGTPLIMMSCDNILGNGDVLRLALLSFLEAYDTQIREWVASEFTFPNSMVDRITPITTEKDKDNFEEQYGLRDNCLVVSEDFFQWVIEMPASHDDFPPLDQVGVQFVQHVAPYEGMKLGILNAGHTLVGLLGDAFGYDRIHDAVQDRTIWKLFELFVDKEVIPVLEPIDGVDFKQYFEQVRTRFANPMINDSTARIISGTSDKFPKFVLPTIQKQLKRNDSRIDISALIVALWWKYLNKQMWDDNMAYVQDSLKEEWLRVFQDELDSADDFLAYSPVFGELSDITNFNSKYKDAIAAIRENRLGQYIDTILF</sequence>
<gene>
    <name evidence="4" type="ORF">JKG61_15615</name>
</gene>
<dbReference type="Proteomes" id="UP000625283">
    <property type="component" value="Unassembled WGS sequence"/>
</dbReference>
<dbReference type="InterPro" id="IPR013328">
    <property type="entry name" value="6PGD_dom2"/>
</dbReference>
<dbReference type="InterPro" id="IPR000669">
    <property type="entry name" value="Mannitol_DH"/>
</dbReference>
<organism evidence="4 5">
    <name type="scientific">Sphingobacterium faecale</name>
    <dbReference type="NCBI Taxonomy" id="2803775"/>
    <lineage>
        <taxon>Bacteria</taxon>
        <taxon>Pseudomonadati</taxon>
        <taxon>Bacteroidota</taxon>
        <taxon>Sphingobacteriia</taxon>
        <taxon>Sphingobacteriales</taxon>
        <taxon>Sphingobacteriaceae</taxon>
        <taxon>Sphingobacterium</taxon>
    </lineage>
</organism>
<evidence type="ECO:0000256" key="1">
    <source>
        <dbReference type="ARBA" id="ARBA00023002"/>
    </source>
</evidence>
<dbReference type="SUPFAM" id="SSF48179">
    <property type="entry name" value="6-phosphogluconate dehydrogenase C-terminal domain-like"/>
    <property type="match status" value="1"/>
</dbReference>
<dbReference type="PANTHER" id="PTHR43362">
    <property type="entry name" value="MANNITOL DEHYDROGENASE DSF1-RELATED"/>
    <property type="match status" value="1"/>
</dbReference>
<proteinExistence type="predicted"/>
<dbReference type="InterPro" id="IPR008927">
    <property type="entry name" value="6-PGluconate_DH-like_C_sf"/>
</dbReference>
<dbReference type="Gene3D" id="1.10.1040.10">
    <property type="entry name" value="N-(1-d-carboxylethyl)-l-norvaline Dehydrogenase, domain 2"/>
    <property type="match status" value="1"/>
</dbReference>
<reference evidence="4 5" key="1">
    <citation type="submission" date="2021-01" db="EMBL/GenBank/DDBJ databases">
        <title>C459-1 draft genome sequence.</title>
        <authorList>
            <person name="Zhang X.-F."/>
        </authorList>
    </citation>
    <scope>NUCLEOTIDE SEQUENCE [LARGE SCALE GENOMIC DNA]</scope>
    <source>
        <strain evidence="5">C459-1</strain>
    </source>
</reference>
<dbReference type="RefSeq" id="WP_202103874.1">
    <property type="nucleotide sequence ID" value="NZ_JAERTY010000008.1"/>
</dbReference>
<dbReference type="Pfam" id="PF08125">
    <property type="entry name" value="Mannitol_dh_C"/>
    <property type="match status" value="1"/>
</dbReference>
<keyword evidence="1" id="KW-0560">Oxidoreductase</keyword>
<evidence type="ECO:0000259" key="2">
    <source>
        <dbReference type="Pfam" id="PF01232"/>
    </source>
</evidence>
<keyword evidence="5" id="KW-1185">Reference proteome</keyword>
<evidence type="ECO:0000313" key="5">
    <source>
        <dbReference type="Proteomes" id="UP000625283"/>
    </source>
</evidence>
<dbReference type="PANTHER" id="PTHR43362:SF1">
    <property type="entry name" value="MANNITOL DEHYDROGENASE 2-RELATED"/>
    <property type="match status" value="1"/>
</dbReference>
<evidence type="ECO:0000313" key="4">
    <source>
        <dbReference type="EMBL" id="MBL1410181.1"/>
    </source>
</evidence>
<dbReference type="InterPro" id="IPR036291">
    <property type="entry name" value="NAD(P)-bd_dom_sf"/>
</dbReference>
<name>A0ABS1R649_9SPHI</name>
<dbReference type="Pfam" id="PF01232">
    <property type="entry name" value="Mannitol_dh"/>
    <property type="match status" value="1"/>
</dbReference>
<protein>
    <submittedName>
        <fullName evidence="4">Mannitol dehydrogenase family protein</fullName>
    </submittedName>
</protein>
<feature type="domain" description="Mannitol dehydrogenase C-terminal" evidence="3">
    <location>
        <begin position="291"/>
        <end position="479"/>
    </location>
</feature>
<dbReference type="InterPro" id="IPR013118">
    <property type="entry name" value="Mannitol_DH_C"/>
</dbReference>
<accession>A0ABS1R649</accession>